<accession>A0A2P2K430</accession>
<dbReference type="AlphaFoldDB" id="A0A2P2K430"/>
<protein>
    <submittedName>
        <fullName evidence="1">Uncharacterized protein</fullName>
    </submittedName>
</protein>
<dbReference type="EMBL" id="GGEC01019969">
    <property type="protein sequence ID" value="MBX00453.1"/>
    <property type="molecule type" value="Transcribed_RNA"/>
</dbReference>
<evidence type="ECO:0000313" key="1">
    <source>
        <dbReference type="EMBL" id="MBX00453.1"/>
    </source>
</evidence>
<proteinExistence type="predicted"/>
<reference evidence="1" key="1">
    <citation type="submission" date="2018-02" db="EMBL/GenBank/DDBJ databases">
        <title>Rhizophora mucronata_Transcriptome.</title>
        <authorList>
            <person name="Meera S.P."/>
            <person name="Sreeshan A."/>
            <person name="Augustine A."/>
        </authorList>
    </citation>
    <scope>NUCLEOTIDE SEQUENCE</scope>
    <source>
        <tissue evidence="1">Leaf</tissue>
    </source>
</reference>
<name>A0A2P2K430_RHIMU</name>
<sequence length="35" mass="4182">MYRIDCKVSLIMFSPLMEAWSSHYRSLVSNLCWLT</sequence>
<organism evidence="1">
    <name type="scientific">Rhizophora mucronata</name>
    <name type="common">Asiatic mangrove</name>
    <dbReference type="NCBI Taxonomy" id="61149"/>
    <lineage>
        <taxon>Eukaryota</taxon>
        <taxon>Viridiplantae</taxon>
        <taxon>Streptophyta</taxon>
        <taxon>Embryophyta</taxon>
        <taxon>Tracheophyta</taxon>
        <taxon>Spermatophyta</taxon>
        <taxon>Magnoliopsida</taxon>
        <taxon>eudicotyledons</taxon>
        <taxon>Gunneridae</taxon>
        <taxon>Pentapetalae</taxon>
        <taxon>rosids</taxon>
        <taxon>fabids</taxon>
        <taxon>Malpighiales</taxon>
        <taxon>Rhizophoraceae</taxon>
        <taxon>Rhizophora</taxon>
    </lineage>
</organism>